<evidence type="ECO:0000313" key="2">
    <source>
        <dbReference type="Proteomes" id="UP000479000"/>
    </source>
</evidence>
<dbReference type="EMBL" id="CADCXU010033564">
    <property type="protein sequence ID" value="CAB0018940.1"/>
    <property type="molecule type" value="Genomic_DNA"/>
</dbReference>
<sequence length="118" mass="13823">MMTNINGSSGCDCPALHSSIWYDKKINFVRGACFDSQKKGSIWMCWTKDINLKVIWRRNTVRQRTPPNPKWLSLLFYTVCPTITYRKFRCRSPSSLSGRFPWTAMSDRRPANNLERVK</sequence>
<evidence type="ECO:0000313" key="1">
    <source>
        <dbReference type="EMBL" id="CAB0018940.1"/>
    </source>
</evidence>
<keyword evidence="2" id="KW-1185">Reference proteome</keyword>
<proteinExistence type="predicted"/>
<gene>
    <name evidence="1" type="ORF">NTEN_LOCUS22652</name>
</gene>
<protein>
    <submittedName>
        <fullName evidence="1">Uncharacterized protein</fullName>
    </submittedName>
</protein>
<dbReference type="Proteomes" id="UP000479000">
    <property type="component" value="Unassembled WGS sequence"/>
</dbReference>
<reference evidence="1 2" key="1">
    <citation type="submission" date="2020-02" db="EMBL/GenBank/DDBJ databases">
        <authorList>
            <person name="Ferguson B K."/>
        </authorList>
    </citation>
    <scope>NUCLEOTIDE SEQUENCE [LARGE SCALE GENOMIC DNA]</scope>
</reference>
<organism evidence="1 2">
    <name type="scientific">Nesidiocoris tenuis</name>
    <dbReference type="NCBI Taxonomy" id="355587"/>
    <lineage>
        <taxon>Eukaryota</taxon>
        <taxon>Metazoa</taxon>
        <taxon>Ecdysozoa</taxon>
        <taxon>Arthropoda</taxon>
        <taxon>Hexapoda</taxon>
        <taxon>Insecta</taxon>
        <taxon>Pterygota</taxon>
        <taxon>Neoptera</taxon>
        <taxon>Paraneoptera</taxon>
        <taxon>Hemiptera</taxon>
        <taxon>Heteroptera</taxon>
        <taxon>Panheteroptera</taxon>
        <taxon>Cimicomorpha</taxon>
        <taxon>Miridae</taxon>
        <taxon>Dicyphina</taxon>
        <taxon>Nesidiocoris</taxon>
    </lineage>
</organism>
<name>A0A6H5HQX9_9HEMI</name>
<dbReference type="AlphaFoldDB" id="A0A6H5HQX9"/>
<accession>A0A6H5HQX9</accession>